<evidence type="ECO:0000313" key="1">
    <source>
        <dbReference type="EMBL" id="KAG7465537.1"/>
    </source>
</evidence>
<feature type="non-terminal residue" evidence="1">
    <location>
        <position position="1"/>
    </location>
</feature>
<dbReference type="Proteomes" id="UP000693946">
    <property type="component" value="Unassembled WGS sequence"/>
</dbReference>
<dbReference type="PANTHER" id="PTHR12444">
    <property type="entry name" value="PROTEIN EFR3 HOMOLOG CMP44E"/>
    <property type="match status" value="1"/>
</dbReference>
<evidence type="ECO:0000313" key="2">
    <source>
        <dbReference type="Proteomes" id="UP000693946"/>
    </source>
</evidence>
<sequence>VELQSRNSPEKEERRVTEEITFKALKNVIVGSVDMEEQDREWRRRVMDKFQKAPFKAIAAHCGPLWSMYRRLNQILEITIRPPPSPAGTMLSSHGQSQRSSVPIYDMTFPDLFLY</sequence>
<dbReference type="AlphaFoldDB" id="A0AAV6PHS5"/>
<comment type="caution">
    <text evidence="1">The sequence shown here is derived from an EMBL/GenBank/DDBJ whole genome shotgun (WGS) entry which is preliminary data.</text>
</comment>
<dbReference type="InterPro" id="IPR051851">
    <property type="entry name" value="EFR3_Homologs"/>
</dbReference>
<reference evidence="1 2" key="1">
    <citation type="journal article" date="2021" name="Sci. Rep.">
        <title>Chromosome anchoring in Senegalese sole (Solea senegalensis) reveals sex-associated markers and genome rearrangements in flatfish.</title>
        <authorList>
            <person name="Guerrero-Cozar I."/>
            <person name="Gomez-Garrido J."/>
            <person name="Berbel C."/>
            <person name="Martinez-Blanch J.F."/>
            <person name="Alioto T."/>
            <person name="Claros M.G."/>
            <person name="Gagnaire P.A."/>
            <person name="Manchado M."/>
        </authorList>
    </citation>
    <scope>NUCLEOTIDE SEQUENCE [LARGE SCALE GENOMIC DNA]</scope>
    <source>
        <strain evidence="1">Sse05_10M</strain>
    </source>
</reference>
<dbReference type="EMBL" id="JAGKHQ010000699">
    <property type="protein sequence ID" value="KAG7465537.1"/>
    <property type="molecule type" value="Genomic_DNA"/>
</dbReference>
<protein>
    <submittedName>
        <fullName evidence="1">Uncharacterized protein</fullName>
    </submittedName>
</protein>
<gene>
    <name evidence="1" type="ORF">JOB18_033003</name>
</gene>
<dbReference type="GO" id="GO:0072659">
    <property type="term" value="P:protein localization to plasma membrane"/>
    <property type="evidence" value="ECO:0007669"/>
    <property type="project" value="TreeGrafter"/>
</dbReference>
<organism evidence="1 2">
    <name type="scientific">Solea senegalensis</name>
    <name type="common">Senegalese sole</name>
    <dbReference type="NCBI Taxonomy" id="28829"/>
    <lineage>
        <taxon>Eukaryota</taxon>
        <taxon>Metazoa</taxon>
        <taxon>Chordata</taxon>
        <taxon>Craniata</taxon>
        <taxon>Vertebrata</taxon>
        <taxon>Euteleostomi</taxon>
        <taxon>Actinopterygii</taxon>
        <taxon>Neopterygii</taxon>
        <taxon>Teleostei</taxon>
        <taxon>Neoteleostei</taxon>
        <taxon>Acanthomorphata</taxon>
        <taxon>Carangaria</taxon>
        <taxon>Pleuronectiformes</taxon>
        <taxon>Pleuronectoidei</taxon>
        <taxon>Soleidae</taxon>
        <taxon>Solea</taxon>
    </lineage>
</organism>
<dbReference type="PANTHER" id="PTHR12444:SF4">
    <property type="entry name" value="PROTEIN EFR3 HOMOLOG B"/>
    <property type="match status" value="1"/>
</dbReference>
<proteinExistence type="predicted"/>
<dbReference type="GO" id="GO:0005886">
    <property type="term" value="C:plasma membrane"/>
    <property type="evidence" value="ECO:0007669"/>
    <property type="project" value="TreeGrafter"/>
</dbReference>
<name>A0AAV6PHS5_SOLSE</name>
<accession>A0AAV6PHS5</accession>
<keyword evidence="2" id="KW-1185">Reference proteome</keyword>